<dbReference type="Gene3D" id="3.30.160.60">
    <property type="entry name" value="Classic Zinc Finger"/>
    <property type="match status" value="1"/>
</dbReference>
<dbReference type="OrthoDB" id="8922241at2759"/>
<proteinExistence type="predicted"/>
<gene>
    <name evidence="3" type="ORF">M408DRAFT_56814</name>
</gene>
<keyword evidence="4" id="KW-1185">Reference proteome</keyword>
<dbReference type="Proteomes" id="UP000054097">
    <property type="component" value="Unassembled WGS sequence"/>
</dbReference>
<keyword evidence="1" id="KW-0862">Zinc</keyword>
<dbReference type="GO" id="GO:0008270">
    <property type="term" value="F:zinc ion binding"/>
    <property type="evidence" value="ECO:0007669"/>
    <property type="project" value="UniProtKB-KW"/>
</dbReference>
<feature type="domain" description="C2H2-type" evidence="2">
    <location>
        <begin position="34"/>
        <end position="59"/>
    </location>
</feature>
<dbReference type="SUPFAM" id="SSF57667">
    <property type="entry name" value="beta-beta-alpha zinc fingers"/>
    <property type="match status" value="1"/>
</dbReference>
<dbReference type="SMART" id="SM00355">
    <property type="entry name" value="ZnF_C2H2"/>
    <property type="match status" value="2"/>
</dbReference>
<accession>A0A0C2WE55</accession>
<dbReference type="PROSITE" id="PS00028">
    <property type="entry name" value="ZINC_FINGER_C2H2_1"/>
    <property type="match status" value="2"/>
</dbReference>
<dbReference type="EMBL" id="KN824321">
    <property type="protein sequence ID" value="KIM24728.1"/>
    <property type="molecule type" value="Genomic_DNA"/>
</dbReference>
<name>A0A0C2WE55_SERVB</name>
<protein>
    <recommendedName>
        <fullName evidence="2">C2H2-type domain-containing protein</fullName>
    </recommendedName>
</protein>
<dbReference type="InterPro" id="IPR036236">
    <property type="entry name" value="Znf_C2H2_sf"/>
</dbReference>
<dbReference type="HOGENOM" id="CLU_002678_42_25_1"/>
<keyword evidence="1" id="KW-0863">Zinc-finger</keyword>
<evidence type="ECO:0000256" key="1">
    <source>
        <dbReference type="PROSITE-ProRule" id="PRU00042"/>
    </source>
</evidence>
<keyword evidence="1" id="KW-0479">Metal-binding</keyword>
<evidence type="ECO:0000313" key="3">
    <source>
        <dbReference type="EMBL" id="KIM24728.1"/>
    </source>
</evidence>
<sequence length="59" mass="7134">PDRPFGCHMCDLNFSRRRDRDRHERSVHTRFSMYHCDGCGMGFVRTDARGRHWKNHPEC</sequence>
<feature type="domain" description="C2H2-type" evidence="2">
    <location>
        <begin position="5"/>
        <end position="29"/>
    </location>
</feature>
<evidence type="ECO:0000259" key="2">
    <source>
        <dbReference type="PROSITE" id="PS50157"/>
    </source>
</evidence>
<feature type="non-terminal residue" evidence="3">
    <location>
        <position position="1"/>
    </location>
</feature>
<dbReference type="InterPro" id="IPR013087">
    <property type="entry name" value="Znf_C2H2_type"/>
</dbReference>
<feature type="non-terminal residue" evidence="3">
    <location>
        <position position="59"/>
    </location>
</feature>
<reference evidence="4" key="2">
    <citation type="submission" date="2015-01" db="EMBL/GenBank/DDBJ databases">
        <title>Evolutionary Origins and Diversification of the Mycorrhizal Mutualists.</title>
        <authorList>
            <consortium name="DOE Joint Genome Institute"/>
            <consortium name="Mycorrhizal Genomics Consortium"/>
            <person name="Kohler A."/>
            <person name="Kuo A."/>
            <person name="Nagy L.G."/>
            <person name="Floudas D."/>
            <person name="Copeland A."/>
            <person name="Barry K.W."/>
            <person name="Cichocki N."/>
            <person name="Veneault-Fourrey C."/>
            <person name="LaButti K."/>
            <person name="Lindquist E.A."/>
            <person name="Lipzen A."/>
            <person name="Lundell T."/>
            <person name="Morin E."/>
            <person name="Murat C."/>
            <person name="Riley R."/>
            <person name="Ohm R."/>
            <person name="Sun H."/>
            <person name="Tunlid A."/>
            <person name="Henrissat B."/>
            <person name="Grigoriev I.V."/>
            <person name="Hibbett D.S."/>
            <person name="Martin F."/>
        </authorList>
    </citation>
    <scope>NUCLEOTIDE SEQUENCE [LARGE SCALE GENOMIC DNA]</scope>
    <source>
        <strain evidence="4">MAFF 305830</strain>
    </source>
</reference>
<reference evidence="3 4" key="1">
    <citation type="submission" date="2014-04" db="EMBL/GenBank/DDBJ databases">
        <authorList>
            <consortium name="DOE Joint Genome Institute"/>
            <person name="Kuo A."/>
            <person name="Zuccaro A."/>
            <person name="Kohler A."/>
            <person name="Nagy L.G."/>
            <person name="Floudas D."/>
            <person name="Copeland A."/>
            <person name="Barry K.W."/>
            <person name="Cichocki N."/>
            <person name="Veneault-Fourrey C."/>
            <person name="LaButti K."/>
            <person name="Lindquist E.A."/>
            <person name="Lipzen A."/>
            <person name="Lundell T."/>
            <person name="Morin E."/>
            <person name="Murat C."/>
            <person name="Sun H."/>
            <person name="Tunlid A."/>
            <person name="Henrissat B."/>
            <person name="Grigoriev I.V."/>
            <person name="Hibbett D.S."/>
            <person name="Martin F."/>
            <person name="Nordberg H.P."/>
            <person name="Cantor M.N."/>
            <person name="Hua S.X."/>
        </authorList>
    </citation>
    <scope>NUCLEOTIDE SEQUENCE [LARGE SCALE GENOMIC DNA]</scope>
    <source>
        <strain evidence="3 4">MAFF 305830</strain>
    </source>
</reference>
<organism evidence="3 4">
    <name type="scientific">Serendipita vermifera MAFF 305830</name>
    <dbReference type="NCBI Taxonomy" id="933852"/>
    <lineage>
        <taxon>Eukaryota</taxon>
        <taxon>Fungi</taxon>
        <taxon>Dikarya</taxon>
        <taxon>Basidiomycota</taxon>
        <taxon>Agaricomycotina</taxon>
        <taxon>Agaricomycetes</taxon>
        <taxon>Sebacinales</taxon>
        <taxon>Serendipitaceae</taxon>
        <taxon>Serendipita</taxon>
    </lineage>
</organism>
<dbReference type="STRING" id="933852.A0A0C2WE55"/>
<dbReference type="PROSITE" id="PS50157">
    <property type="entry name" value="ZINC_FINGER_C2H2_2"/>
    <property type="match status" value="2"/>
</dbReference>
<dbReference type="AlphaFoldDB" id="A0A0C2WE55"/>
<evidence type="ECO:0000313" key="4">
    <source>
        <dbReference type="Proteomes" id="UP000054097"/>
    </source>
</evidence>